<evidence type="ECO:0000313" key="2">
    <source>
        <dbReference type="EMBL" id="OQP76462.1"/>
    </source>
</evidence>
<gene>
    <name evidence="2" type="ORF">IA54_009210</name>
</gene>
<dbReference type="EMBL" id="JPUO02000184">
    <property type="protein sequence ID" value="OQP76462.1"/>
    <property type="molecule type" value="Genomic_DNA"/>
</dbReference>
<organism evidence="2 3">
    <name type="scientific">Xanthomonas phaseoli pv. syngonii LMG 9055</name>
    <dbReference type="NCBI Taxonomy" id="1437878"/>
    <lineage>
        <taxon>Bacteria</taxon>
        <taxon>Pseudomonadati</taxon>
        <taxon>Pseudomonadota</taxon>
        <taxon>Gammaproteobacteria</taxon>
        <taxon>Lysobacterales</taxon>
        <taxon>Lysobacteraceae</taxon>
        <taxon>Xanthomonas</taxon>
    </lineage>
</organism>
<sequence>MRSKVAEAKQKSKAARRQATRNPAAAKHHVPKPAASHSVSQLPAPASTIEPDPFDEPIRPFDEVSLLR</sequence>
<proteinExistence type="predicted"/>
<comment type="caution">
    <text evidence="2">The sequence shown here is derived from an EMBL/GenBank/DDBJ whole genome shotgun (WGS) entry which is preliminary data.</text>
</comment>
<name>A0A1V9H1B7_9XANT</name>
<reference evidence="2 3" key="1">
    <citation type="journal article" date="2016" name="Plant Pathol.">
        <title>Genetic characterization of strains named as Xanthomonas axonopodis pv. dieffenbachiae leads to a taxonomic revision of the X. axonopodis species complex.</title>
        <authorList>
            <person name="Constantin E.C."/>
            <person name="Cleenwerck I."/>
            <person name="Maes M."/>
            <person name="Baeyen S."/>
            <person name="Van Malderghem C."/>
            <person name="De Vos P."/>
            <person name="Cottyn B."/>
        </authorList>
    </citation>
    <scope>NUCLEOTIDE SEQUENCE [LARGE SCALE GENOMIC DNA]</scope>
    <source>
        <strain evidence="3">LMG9055</strain>
    </source>
</reference>
<protein>
    <submittedName>
        <fullName evidence="2">Uncharacterized protein</fullName>
    </submittedName>
</protein>
<evidence type="ECO:0000256" key="1">
    <source>
        <dbReference type="SAM" id="MobiDB-lite"/>
    </source>
</evidence>
<feature type="region of interest" description="Disordered" evidence="1">
    <location>
        <begin position="1"/>
        <end position="68"/>
    </location>
</feature>
<accession>A0A1V9H1B7</accession>
<dbReference type="Proteomes" id="UP000050343">
    <property type="component" value="Unassembled WGS sequence"/>
</dbReference>
<dbReference type="AlphaFoldDB" id="A0A1V9H1B7"/>
<feature type="compositionally biased region" description="Basic and acidic residues" evidence="1">
    <location>
        <begin position="1"/>
        <end position="10"/>
    </location>
</feature>
<reference evidence="2 3" key="2">
    <citation type="journal article" date="2017" name="Plant Pathol.">
        <title>Pathogenicity and virulence gene content of Xanthomonas strains infecting Araceae, formerly known as Xanthomonas axonopodis pv. dieffenbachiae.</title>
        <authorList>
            <person name="Constantin E.C."/>
            <person name="Haegeman A."/>
            <person name="Van Vaerenbergh J."/>
            <person name="Baeyen S."/>
            <person name="Van Malderghem C."/>
            <person name="Maes M."/>
            <person name="Cottyn B."/>
        </authorList>
    </citation>
    <scope>NUCLEOTIDE SEQUENCE [LARGE SCALE GENOMIC DNA]</scope>
    <source>
        <strain evidence="3">LMG9055</strain>
    </source>
</reference>
<evidence type="ECO:0000313" key="3">
    <source>
        <dbReference type="Proteomes" id="UP000050343"/>
    </source>
</evidence>